<feature type="DNA-binding region" description="HMG box" evidence="2">
    <location>
        <begin position="251"/>
        <end position="317"/>
    </location>
</feature>
<evidence type="ECO:0000256" key="1">
    <source>
        <dbReference type="ARBA" id="ARBA00023125"/>
    </source>
</evidence>
<dbReference type="GeneID" id="25282547"/>
<feature type="compositionally biased region" description="Low complexity" evidence="3">
    <location>
        <begin position="78"/>
        <end position="87"/>
    </location>
</feature>
<dbReference type="SMART" id="SM00398">
    <property type="entry name" value="HMG"/>
    <property type="match status" value="2"/>
</dbReference>
<keyword evidence="2" id="KW-0539">Nucleus</keyword>
<dbReference type="Pfam" id="PF09011">
    <property type="entry name" value="HMG_box_2"/>
    <property type="match status" value="1"/>
</dbReference>
<organism evidence="5 6">
    <name type="scientific">Exophiala aquamarina CBS 119918</name>
    <dbReference type="NCBI Taxonomy" id="1182545"/>
    <lineage>
        <taxon>Eukaryota</taxon>
        <taxon>Fungi</taxon>
        <taxon>Dikarya</taxon>
        <taxon>Ascomycota</taxon>
        <taxon>Pezizomycotina</taxon>
        <taxon>Eurotiomycetes</taxon>
        <taxon>Chaetothyriomycetidae</taxon>
        <taxon>Chaetothyriales</taxon>
        <taxon>Herpotrichiellaceae</taxon>
        <taxon>Exophiala</taxon>
    </lineage>
</organism>
<dbReference type="GO" id="GO:0003677">
    <property type="term" value="F:DNA binding"/>
    <property type="evidence" value="ECO:0007669"/>
    <property type="project" value="UniProtKB-UniRule"/>
</dbReference>
<evidence type="ECO:0000313" key="6">
    <source>
        <dbReference type="Proteomes" id="UP000027920"/>
    </source>
</evidence>
<keyword evidence="1 2" id="KW-0238">DNA-binding</keyword>
<keyword evidence="6" id="KW-1185">Reference proteome</keyword>
<dbReference type="OrthoDB" id="1919336at2759"/>
<dbReference type="PANTHER" id="PTHR48112">
    <property type="entry name" value="HIGH MOBILITY GROUP PROTEIN DSP1"/>
    <property type="match status" value="1"/>
</dbReference>
<reference evidence="5 6" key="1">
    <citation type="submission" date="2013-03" db="EMBL/GenBank/DDBJ databases">
        <title>The Genome Sequence of Exophiala aquamarina CBS 119918.</title>
        <authorList>
            <consortium name="The Broad Institute Genomics Platform"/>
            <person name="Cuomo C."/>
            <person name="de Hoog S."/>
            <person name="Gorbushina A."/>
            <person name="Walker B."/>
            <person name="Young S.K."/>
            <person name="Zeng Q."/>
            <person name="Gargeya S."/>
            <person name="Fitzgerald M."/>
            <person name="Haas B."/>
            <person name="Abouelleil A."/>
            <person name="Allen A.W."/>
            <person name="Alvarado L."/>
            <person name="Arachchi H.M."/>
            <person name="Berlin A.M."/>
            <person name="Chapman S.B."/>
            <person name="Gainer-Dewar J."/>
            <person name="Goldberg J."/>
            <person name="Griggs A."/>
            <person name="Gujja S."/>
            <person name="Hansen M."/>
            <person name="Howarth C."/>
            <person name="Imamovic A."/>
            <person name="Ireland A."/>
            <person name="Larimer J."/>
            <person name="McCowan C."/>
            <person name="Murphy C."/>
            <person name="Pearson M."/>
            <person name="Poon T.W."/>
            <person name="Priest M."/>
            <person name="Roberts A."/>
            <person name="Saif S."/>
            <person name="Shea T."/>
            <person name="Sisk P."/>
            <person name="Sykes S."/>
            <person name="Wortman J."/>
            <person name="Nusbaum C."/>
            <person name="Birren B."/>
        </authorList>
    </citation>
    <scope>NUCLEOTIDE SEQUENCE [LARGE SCALE GENOMIC DNA]</scope>
    <source>
        <strain evidence="5 6">CBS 119918</strain>
    </source>
</reference>
<dbReference type="PROSITE" id="PS50118">
    <property type="entry name" value="HMG_BOX_2"/>
    <property type="match status" value="1"/>
</dbReference>
<accession>A0A072P9U2</accession>
<dbReference type="CDD" id="cd00084">
    <property type="entry name" value="HMG-box_SF"/>
    <property type="match status" value="1"/>
</dbReference>
<dbReference type="GO" id="GO:0005634">
    <property type="term" value="C:nucleus"/>
    <property type="evidence" value="ECO:0007669"/>
    <property type="project" value="UniProtKB-UniRule"/>
</dbReference>
<dbReference type="InterPro" id="IPR036910">
    <property type="entry name" value="HMG_box_dom_sf"/>
</dbReference>
<dbReference type="VEuPathDB" id="FungiDB:A1O9_07634"/>
<evidence type="ECO:0000256" key="3">
    <source>
        <dbReference type="SAM" id="MobiDB-lite"/>
    </source>
</evidence>
<dbReference type="Proteomes" id="UP000027920">
    <property type="component" value="Unassembled WGS sequence"/>
</dbReference>
<dbReference type="PANTHER" id="PTHR48112:SF22">
    <property type="entry name" value="MITOCHONDRIAL TRANSCRIPTION FACTOR A, ISOFORM B"/>
    <property type="match status" value="1"/>
</dbReference>
<feature type="compositionally biased region" description="Basic residues" evidence="3">
    <location>
        <begin position="88"/>
        <end position="122"/>
    </location>
</feature>
<evidence type="ECO:0000313" key="5">
    <source>
        <dbReference type="EMBL" id="KEF56053.1"/>
    </source>
</evidence>
<dbReference type="AlphaFoldDB" id="A0A072P9U2"/>
<dbReference type="RefSeq" id="XP_013258643.1">
    <property type="nucleotide sequence ID" value="XM_013403189.1"/>
</dbReference>
<protein>
    <recommendedName>
        <fullName evidence="4">HMG box domain-containing protein</fullName>
    </recommendedName>
</protein>
<dbReference type="InterPro" id="IPR009071">
    <property type="entry name" value="HMG_box_dom"/>
</dbReference>
<dbReference type="InterPro" id="IPR050342">
    <property type="entry name" value="HMGB"/>
</dbReference>
<dbReference type="STRING" id="1182545.A0A072P9U2"/>
<feature type="domain" description="HMG box" evidence="4">
    <location>
        <begin position="251"/>
        <end position="317"/>
    </location>
</feature>
<sequence length="331" mass="36345">MAAAPTYSRGLSKLWANSARPFTRPGPSNSYLRVSCACFTNNHHQTLRNGFSELTARFKQARTYATTAAKPARKSRAASRSTTGTKRAGPKKPAAKKQGVRKSKKKVATKPKAKKPRVKKAPTKTAVAQKARAARVELRNAALLDKPKQLPATAYTLLLVAESKGSHGSIAASANSVSTKYRNLSPEERERLNHEANANAQKNAQAYKKWVQSHTPLEIKKANNARKQLTAQAKAAGHKTTYRQIQDDRSVKQPRNAYSYFFGDRYASGDLQGLSVGESAKLIGKEWAQLSDNAKKPYNNKAAADRERYLEEHKSVYGVDSPAIKKPAKAT</sequence>
<evidence type="ECO:0000259" key="4">
    <source>
        <dbReference type="PROSITE" id="PS50118"/>
    </source>
</evidence>
<name>A0A072P9U2_9EURO</name>
<dbReference type="HOGENOM" id="CLU_048021_1_0_1"/>
<comment type="caution">
    <text evidence="5">The sequence shown here is derived from an EMBL/GenBank/DDBJ whole genome shotgun (WGS) entry which is preliminary data.</text>
</comment>
<dbReference type="Gene3D" id="1.10.30.10">
    <property type="entry name" value="High mobility group box domain"/>
    <property type="match status" value="2"/>
</dbReference>
<dbReference type="EMBL" id="AMGV01000006">
    <property type="protein sequence ID" value="KEF56053.1"/>
    <property type="molecule type" value="Genomic_DNA"/>
</dbReference>
<gene>
    <name evidence="5" type="ORF">A1O9_07634</name>
</gene>
<feature type="region of interest" description="Disordered" evidence="3">
    <location>
        <begin position="65"/>
        <end position="128"/>
    </location>
</feature>
<evidence type="ECO:0000256" key="2">
    <source>
        <dbReference type="PROSITE-ProRule" id="PRU00267"/>
    </source>
</evidence>
<dbReference type="SUPFAM" id="SSF47095">
    <property type="entry name" value="HMG-box"/>
    <property type="match status" value="2"/>
</dbReference>
<proteinExistence type="predicted"/>